<dbReference type="InterPro" id="IPR039556">
    <property type="entry name" value="ICL/PEPM"/>
</dbReference>
<dbReference type="GO" id="GO:0003824">
    <property type="term" value="F:catalytic activity"/>
    <property type="evidence" value="ECO:0007669"/>
    <property type="project" value="InterPro"/>
</dbReference>
<dbReference type="Gene3D" id="3.20.20.60">
    <property type="entry name" value="Phosphoenolpyruvate-binding domains"/>
    <property type="match status" value="1"/>
</dbReference>
<dbReference type="CDD" id="cd00377">
    <property type="entry name" value="ICL_PEPM"/>
    <property type="match status" value="1"/>
</dbReference>
<dbReference type="AlphaFoldDB" id="A0A3B0TMJ8"/>
<proteinExistence type="predicted"/>
<evidence type="ECO:0000313" key="1">
    <source>
        <dbReference type="EMBL" id="VAW15712.1"/>
    </source>
</evidence>
<gene>
    <name evidence="1" type="ORF">MNBD_ALPHA11-892</name>
</gene>
<dbReference type="SUPFAM" id="SSF51621">
    <property type="entry name" value="Phosphoenolpyruvate/pyruvate domain"/>
    <property type="match status" value="1"/>
</dbReference>
<evidence type="ECO:0008006" key="2">
    <source>
        <dbReference type="Google" id="ProtNLM"/>
    </source>
</evidence>
<dbReference type="EMBL" id="UOEQ01000071">
    <property type="protein sequence ID" value="VAW15712.1"/>
    <property type="molecule type" value="Genomic_DNA"/>
</dbReference>
<sequence>MGKLMGTFREMHISGDPFILANVWDKGAARMMAHMGAKALATSSAAHAFTQGVSDMGNVGRDAAIAHAQELAGATPLPLSADLENGYGHEPLHVASSVKLAAVAGLEGCAIEDVKPSNANPYEFSEAVERIEAGVEAAQNFRNETGEDFVLTARADGIMHGQYGIDEAIKRLKAFEKAGADVLYAPMPDTMDDLAKICKALEKPVNALCAGKFTRFSIRDFAAIGVARISLGSAMARVTHQAIMDCGNQMFEKGEFGLLEGAASALDIDPMLLGKINKN</sequence>
<dbReference type="InterPro" id="IPR040442">
    <property type="entry name" value="Pyrv_kinase-like_dom_sf"/>
</dbReference>
<organism evidence="1">
    <name type="scientific">hydrothermal vent metagenome</name>
    <dbReference type="NCBI Taxonomy" id="652676"/>
    <lineage>
        <taxon>unclassified sequences</taxon>
        <taxon>metagenomes</taxon>
        <taxon>ecological metagenomes</taxon>
    </lineage>
</organism>
<dbReference type="PANTHER" id="PTHR42905">
    <property type="entry name" value="PHOSPHOENOLPYRUVATE CARBOXYLASE"/>
    <property type="match status" value="1"/>
</dbReference>
<dbReference type="PANTHER" id="PTHR42905:SF16">
    <property type="entry name" value="CARBOXYPHOSPHONOENOLPYRUVATE PHOSPHONOMUTASE-LIKE PROTEIN (AFU_ORTHOLOGUE AFUA_5G07230)"/>
    <property type="match status" value="1"/>
</dbReference>
<dbReference type="InterPro" id="IPR015813">
    <property type="entry name" value="Pyrv/PenolPyrv_kinase-like_dom"/>
</dbReference>
<protein>
    <recommendedName>
        <fullName evidence="2">Carboxyvinyl-carboxyphosphonate phosphorylmutase</fullName>
    </recommendedName>
</protein>
<accession>A0A3B0TMJ8</accession>
<name>A0A3B0TMJ8_9ZZZZ</name>
<dbReference type="Pfam" id="PF13714">
    <property type="entry name" value="PEP_mutase"/>
    <property type="match status" value="1"/>
</dbReference>
<reference evidence="1" key="1">
    <citation type="submission" date="2018-06" db="EMBL/GenBank/DDBJ databases">
        <authorList>
            <person name="Zhirakovskaya E."/>
        </authorList>
    </citation>
    <scope>NUCLEOTIDE SEQUENCE</scope>
</reference>